<keyword evidence="7" id="KW-1185">Reference proteome</keyword>
<dbReference type="PANTHER" id="PTHR43179:SF12">
    <property type="entry name" value="GALACTOFURANOSYLTRANSFERASE GLFT2"/>
    <property type="match status" value="1"/>
</dbReference>
<dbReference type="Proteomes" id="UP000660380">
    <property type="component" value="Unassembled WGS sequence"/>
</dbReference>
<evidence type="ECO:0000313" key="6">
    <source>
        <dbReference type="EMBL" id="MBD2605207.1"/>
    </source>
</evidence>
<keyword evidence="4" id="KW-0808">Transferase</keyword>
<dbReference type="InterPro" id="IPR029044">
    <property type="entry name" value="Nucleotide-diphossugar_trans"/>
</dbReference>
<dbReference type="InterPro" id="IPR001173">
    <property type="entry name" value="Glyco_trans_2-like"/>
</dbReference>
<protein>
    <submittedName>
        <fullName evidence="6">Glycosyltransferase</fullName>
    </submittedName>
</protein>
<proteinExistence type="inferred from homology"/>
<name>A0ABR8GP52_9CYAN</name>
<dbReference type="SUPFAM" id="SSF53448">
    <property type="entry name" value="Nucleotide-diphospho-sugar transferases"/>
    <property type="match status" value="1"/>
</dbReference>
<evidence type="ECO:0000256" key="4">
    <source>
        <dbReference type="ARBA" id="ARBA00022679"/>
    </source>
</evidence>
<keyword evidence="3" id="KW-0328">Glycosyltransferase</keyword>
<dbReference type="RefSeq" id="WP_029633038.1">
    <property type="nucleotide sequence ID" value="NZ_JACJTA010000020.1"/>
</dbReference>
<reference evidence="6 7" key="1">
    <citation type="journal article" date="2020" name="ISME J.">
        <title>Comparative genomics reveals insights into cyanobacterial evolution and habitat adaptation.</title>
        <authorList>
            <person name="Chen M.Y."/>
            <person name="Teng W.K."/>
            <person name="Zhao L."/>
            <person name="Hu C.X."/>
            <person name="Zhou Y.K."/>
            <person name="Han B.P."/>
            <person name="Song L.R."/>
            <person name="Shu W.S."/>
        </authorList>
    </citation>
    <scope>NUCLEOTIDE SEQUENCE [LARGE SCALE GENOMIC DNA]</scope>
    <source>
        <strain evidence="6 7">FACHB-248</strain>
    </source>
</reference>
<accession>A0ABR8GP52</accession>
<dbReference type="Gene3D" id="3.90.550.10">
    <property type="entry name" value="Spore Coat Polysaccharide Biosynthesis Protein SpsA, Chain A"/>
    <property type="match status" value="1"/>
</dbReference>
<comment type="similarity">
    <text evidence="2">Belongs to the glycosyltransferase 2 family.</text>
</comment>
<dbReference type="CDD" id="cd00761">
    <property type="entry name" value="Glyco_tranf_GTA_type"/>
    <property type="match status" value="1"/>
</dbReference>
<evidence type="ECO:0000256" key="1">
    <source>
        <dbReference type="ARBA" id="ARBA00004776"/>
    </source>
</evidence>
<feature type="domain" description="Glycosyltransferase 2-like" evidence="5">
    <location>
        <begin position="7"/>
        <end position="111"/>
    </location>
</feature>
<dbReference type="PANTHER" id="PTHR43179">
    <property type="entry name" value="RHAMNOSYLTRANSFERASE WBBL"/>
    <property type="match status" value="1"/>
</dbReference>
<dbReference type="Pfam" id="PF00535">
    <property type="entry name" value="Glycos_transf_2"/>
    <property type="match status" value="1"/>
</dbReference>
<evidence type="ECO:0000256" key="3">
    <source>
        <dbReference type="ARBA" id="ARBA00022676"/>
    </source>
</evidence>
<comment type="pathway">
    <text evidence="1">Cell wall biogenesis; cell wall polysaccharide biosynthesis.</text>
</comment>
<evidence type="ECO:0000256" key="2">
    <source>
        <dbReference type="ARBA" id="ARBA00006739"/>
    </source>
</evidence>
<evidence type="ECO:0000313" key="7">
    <source>
        <dbReference type="Proteomes" id="UP000660380"/>
    </source>
</evidence>
<organism evidence="6 7">
    <name type="scientific">Scytonema hofmannii FACHB-248</name>
    <dbReference type="NCBI Taxonomy" id="1842502"/>
    <lineage>
        <taxon>Bacteria</taxon>
        <taxon>Bacillati</taxon>
        <taxon>Cyanobacteriota</taxon>
        <taxon>Cyanophyceae</taxon>
        <taxon>Nostocales</taxon>
        <taxon>Scytonemataceae</taxon>
        <taxon>Scytonema</taxon>
    </lineage>
</organism>
<comment type="caution">
    <text evidence="6">The sequence shown here is derived from an EMBL/GenBank/DDBJ whole genome shotgun (WGS) entry which is preliminary data.</text>
</comment>
<sequence>MNQFMISVIIPTYHRNDLLAKCLDLLAPGVQTFPADKYQVIVSDDGYKTTAEEMIREHYPWVKWVAGPRKGPASNRNNGAKYAQGEWLAFIDDDCLPNPNWLSGYAEAIKGESLALEGAIHPLGDRNQDLCECPVNLTGGCFWSANIAVKRSLFEEIGGFDSNYSLALGEDVDLQQRLSALTKISFVPNARVDHPVRLISLKQAIAAIPKRSAANAYHMNKHKRANGHENALDITFFFAKYTIGLLLNNLLKGKLKSVLIELMTLLVGVPLLFKHLWRIESTNVANSDTSISI</sequence>
<evidence type="ECO:0000259" key="5">
    <source>
        <dbReference type="Pfam" id="PF00535"/>
    </source>
</evidence>
<dbReference type="EMBL" id="JACJTA010000020">
    <property type="protein sequence ID" value="MBD2605207.1"/>
    <property type="molecule type" value="Genomic_DNA"/>
</dbReference>
<gene>
    <name evidence="6" type="ORF">H6G81_11850</name>
</gene>